<evidence type="ECO:0000313" key="2">
    <source>
        <dbReference type="Proteomes" id="UP001175000"/>
    </source>
</evidence>
<keyword evidence="2" id="KW-1185">Reference proteome</keyword>
<reference evidence="1" key="1">
    <citation type="submission" date="2023-06" db="EMBL/GenBank/DDBJ databases">
        <title>Genome-scale phylogeny and comparative genomics of the fungal order Sordariales.</title>
        <authorList>
            <consortium name="Lawrence Berkeley National Laboratory"/>
            <person name="Hensen N."/>
            <person name="Bonometti L."/>
            <person name="Westerberg I."/>
            <person name="Brannstrom I.O."/>
            <person name="Guillou S."/>
            <person name="Cros-Aarteil S."/>
            <person name="Calhoun S."/>
            <person name="Haridas S."/>
            <person name="Kuo A."/>
            <person name="Mondo S."/>
            <person name="Pangilinan J."/>
            <person name="Riley R."/>
            <person name="Labutti K."/>
            <person name="Andreopoulos B."/>
            <person name="Lipzen A."/>
            <person name="Chen C."/>
            <person name="Yanf M."/>
            <person name="Daum C."/>
            <person name="Ng V."/>
            <person name="Clum A."/>
            <person name="Steindorff A."/>
            <person name="Ohm R."/>
            <person name="Martin F."/>
            <person name="Silar P."/>
            <person name="Natvig D."/>
            <person name="Lalanne C."/>
            <person name="Gautier V."/>
            <person name="Ament-Velasquez S.L."/>
            <person name="Kruys A."/>
            <person name="Hutchinson M.I."/>
            <person name="Powell A.J."/>
            <person name="Barry K."/>
            <person name="Miller A.N."/>
            <person name="Grigoriev I.V."/>
            <person name="Debuchy R."/>
            <person name="Gladieux P."/>
            <person name="Thoren M.H."/>
            <person name="Johannesson H."/>
        </authorList>
    </citation>
    <scope>NUCLEOTIDE SEQUENCE</scope>
    <source>
        <strain evidence="1">CBS 606.72</strain>
    </source>
</reference>
<evidence type="ECO:0000313" key="1">
    <source>
        <dbReference type="EMBL" id="KAK0626353.1"/>
    </source>
</evidence>
<feature type="non-terminal residue" evidence="1">
    <location>
        <position position="210"/>
    </location>
</feature>
<proteinExistence type="predicted"/>
<dbReference type="AlphaFoldDB" id="A0AA39X2Z9"/>
<accession>A0AA39X2Z9</accession>
<sequence length="210" mass="23394">MNRRHNECRSEGCGGEVVFKTVDGSFVDSARGMRTSPNGYHRHSVGPTQIMSAYCKQHTCLHFVREEGCNSKKPPHDSVCPVHARCPVQDCNQARGQYLDTKFEYVPGSVPKYARYELCFDHECHTDGCRTIVEGDYPFCVIRKSSWSRLPKPLLSELQTSNGCAEPSCESAKTWAGKQKSASKFCPVHTCRSIGCSQLVGPLALFCNVH</sequence>
<dbReference type="EMBL" id="JAULSU010000002">
    <property type="protein sequence ID" value="KAK0626353.1"/>
    <property type="molecule type" value="Genomic_DNA"/>
</dbReference>
<gene>
    <name evidence="1" type="ORF">B0T14DRAFT_388969</name>
</gene>
<organism evidence="1 2">
    <name type="scientific">Immersiella caudata</name>
    <dbReference type="NCBI Taxonomy" id="314043"/>
    <lineage>
        <taxon>Eukaryota</taxon>
        <taxon>Fungi</taxon>
        <taxon>Dikarya</taxon>
        <taxon>Ascomycota</taxon>
        <taxon>Pezizomycotina</taxon>
        <taxon>Sordariomycetes</taxon>
        <taxon>Sordariomycetidae</taxon>
        <taxon>Sordariales</taxon>
        <taxon>Lasiosphaeriaceae</taxon>
        <taxon>Immersiella</taxon>
    </lineage>
</organism>
<comment type="caution">
    <text evidence="1">The sequence shown here is derived from an EMBL/GenBank/DDBJ whole genome shotgun (WGS) entry which is preliminary data.</text>
</comment>
<protein>
    <submittedName>
        <fullName evidence="1">Uncharacterized protein</fullName>
    </submittedName>
</protein>
<dbReference type="Proteomes" id="UP001175000">
    <property type="component" value="Unassembled WGS sequence"/>
</dbReference>
<name>A0AA39X2Z9_9PEZI</name>